<dbReference type="HOGENOM" id="CLU_2659457_0_0_1"/>
<organism evidence="1 2">
    <name type="scientific">Theobroma cacao</name>
    <name type="common">Cacao</name>
    <name type="synonym">Cocoa</name>
    <dbReference type="NCBI Taxonomy" id="3641"/>
    <lineage>
        <taxon>Eukaryota</taxon>
        <taxon>Viridiplantae</taxon>
        <taxon>Streptophyta</taxon>
        <taxon>Embryophyta</taxon>
        <taxon>Tracheophyta</taxon>
        <taxon>Spermatophyta</taxon>
        <taxon>Magnoliopsida</taxon>
        <taxon>eudicotyledons</taxon>
        <taxon>Gunneridae</taxon>
        <taxon>Pentapetalae</taxon>
        <taxon>rosids</taxon>
        <taxon>malvids</taxon>
        <taxon>Malvales</taxon>
        <taxon>Malvaceae</taxon>
        <taxon>Byttnerioideae</taxon>
        <taxon>Theobroma</taxon>
    </lineage>
</organism>
<proteinExistence type="predicted"/>
<evidence type="ECO:0000313" key="1">
    <source>
        <dbReference type="EMBL" id="EOX95364.1"/>
    </source>
</evidence>
<name>A0A061DRD3_THECC</name>
<dbReference type="Proteomes" id="UP000026915">
    <property type="component" value="Chromosome 1"/>
</dbReference>
<protein>
    <submittedName>
        <fullName evidence="1">Uncharacterized protein</fullName>
    </submittedName>
</protein>
<dbReference type="Gramene" id="EOX95364">
    <property type="protein sequence ID" value="EOX95364"/>
    <property type="gene ID" value="TCM_004877"/>
</dbReference>
<dbReference type="InParanoid" id="A0A061DRD3"/>
<keyword evidence="2" id="KW-1185">Reference proteome</keyword>
<gene>
    <name evidence="1" type="ORF">TCM_004877</name>
</gene>
<dbReference type="AlphaFoldDB" id="A0A061DRD3"/>
<reference evidence="1 2" key="1">
    <citation type="journal article" date="2013" name="Genome Biol.">
        <title>The genome sequence of the most widely cultivated cacao type and its use to identify candidate genes regulating pod color.</title>
        <authorList>
            <person name="Motamayor J.C."/>
            <person name="Mockaitis K."/>
            <person name="Schmutz J."/>
            <person name="Haiminen N."/>
            <person name="Iii D.L."/>
            <person name="Cornejo O."/>
            <person name="Findley S.D."/>
            <person name="Zheng P."/>
            <person name="Utro F."/>
            <person name="Royaert S."/>
            <person name="Saski C."/>
            <person name="Jenkins J."/>
            <person name="Podicheti R."/>
            <person name="Zhao M."/>
            <person name="Scheffler B.E."/>
            <person name="Stack J.C."/>
            <person name="Feltus F.A."/>
            <person name="Mustiga G.M."/>
            <person name="Amores F."/>
            <person name="Phillips W."/>
            <person name="Marelli J.P."/>
            <person name="May G.D."/>
            <person name="Shapiro H."/>
            <person name="Ma J."/>
            <person name="Bustamante C.D."/>
            <person name="Schnell R.J."/>
            <person name="Main D."/>
            <person name="Gilbert D."/>
            <person name="Parida L."/>
            <person name="Kuhn D.N."/>
        </authorList>
    </citation>
    <scope>NUCLEOTIDE SEQUENCE [LARGE SCALE GENOMIC DNA]</scope>
    <source>
        <strain evidence="2">cv. Matina 1-6</strain>
    </source>
</reference>
<evidence type="ECO:0000313" key="2">
    <source>
        <dbReference type="Proteomes" id="UP000026915"/>
    </source>
</evidence>
<accession>A0A061DRD3</accession>
<dbReference type="EMBL" id="CM001879">
    <property type="protein sequence ID" value="EOX95364.1"/>
    <property type="molecule type" value="Genomic_DNA"/>
</dbReference>
<sequence>MLALKGDPKAKLWSWNLLIYTNMVLNPILSHNGGEENSGNAGIAVFQFPKHLAAPRSISMEYKNRPSLVVVSRKLP</sequence>